<dbReference type="EMBL" id="JAINUG010000364">
    <property type="protein sequence ID" value="KAJ8373368.1"/>
    <property type="molecule type" value="Genomic_DNA"/>
</dbReference>
<proteinExistence type="predicted"/>
<comment type="caution">
    <text evidence="2">The sequence shown here is derived from an EMBL/GenBank/DDBJ whole genome shotgun (WGS) entry which is preliminary data.</text>
</comment>
<protein>
    <submittedName>
        <fullName evidence="2">Uncharacterized protein</fullName>
    </submittedName>
</protein>
<sequence length="222" mass="23238">MGSASPSRSSSTPCPRSRSRQSVVGSPGSTGPSASPPPPPPGSAEFEWSQVKPSLRSTKTSKAVSNGSSGKGGGGGGSGERKKPKSVGPSSQSQVLEYEMTQFDKRIALGKPGPDPAAGGPKDPQCKATGPLSAAHQQLLIQQQGAAEKRRNGIMTNPNYHLQGNQVFLGRVSVPRTLQDRGHQDVLEGYPIGETELSLKQALKLQIEGADPAFNYKKETPL</sequence>
<evidence type="ECO:0000313" key="3">
    <source>
        <dbReference type="Proteomes" id="UP001221898"/>
    </source>
</evidence>
<gene>
    <name evidence="2" type="ORF">AAFF_G00266120</name>
</gene>
<feature type="compositionally biased region" description="Gly residues" evidence="1">
    <location>
        <begin position="69"/>
        <end position="78"/>
    </location>
</feature>
<name>A0AAD7W2L0_9TELE</name>
<evidence type="ECO:0000256" key="1">
    <source>
        <dbReference type="SAM" id="MobiDB-lite"/>
    </source>
</evidence>
<feature type="compositionally biased region" description="Polar residues" evidence="1">
    <location>
        <begin position="51"/>
        <end position="60"/>
    </location>
</feature>
<dbReference type="AlphaFoldDB" id="A0AAD7W2L0"/>
<accession>A0AAD7W2L0</accession>
<feature type="compositionally biased region" description="Low complexity" evidence="1">
    <location>
        <begin position="1"/>
        <end position="33"/>
    </location>
</feature>
<reference evidence="2" key="1">
    <citation type="journal article" date="2023" name="Science">
        <title>Genome structures resolve the early diversification of teleost fishes.</title>
        <authorList>
            <person name="Parey E."/>
            <person name="Louis A."/>
            <person name="Montfort J."/>
            <person name="Bouchez O."/>
            <person name="Roques C."/>
            <person name="Iampietro C."/>
            <person name="Lluch J."/>
            <person name="Castinel A."/>
            <person name="Donnadieu C."/>
            <person name="Desvignes T."/>
            <person name="Floi Bucao C."/>
            <person name="Jouanno E."/>
            <person name="Wen M."/>
            <person name="Mejri S."/>
            <person name="Dirks R."/>
            <person name="Jansen H."/>
            <person name="Henkel C."/>
            <person name="Chen W.J."/>
            <person name="Zahm M."/>
            <person name="Cabau C."/>
            <person name="Klopp C."/>
            <person name="Thompson A.W."/>
            <person name="Robinson-Rechavi M."/>
            <person name="Braasch I."/>
            <person name="Lecointre G."/>
            <person name="Bobe J."/>
            <person name="Postlethwait J.H."/>
            <person name="Berthelot C."/>
            <person name="Roest Crollius H."/>
            <person name="Guiguen Y."/>
        </authorList>
    </citation>
    <scope>NUCLEOTIDE SEQUENCE</scope>
    <source>
        <strain evidence="2">NC1722</strain>
    </source>
</reference>
<organism evidence="2 3">
    <name type="scientific">Aldrovandia affinis</name>
    <dbReference type="NCBI Taxonomy" id="143900"/>
    <lineage>
        <taxon>Eukaryota</taxon>
        <taxon>Metazoa</taxon>
        <taxon>Chordata</taxon>
        <taxon>Craniata</taxon>
        <taxon>Vertebrata</taxon>
        <taxon>Euteleostomi</taxon>
        <taxon>Actinopterygii</taxon>
        <taxon>Neopterygii</taxon>
        <taxon>Teleostei</taxon>
        <taxon>Notacanthiformes</taxon>
        <taxon>Halosauridae</taxon>
        <taxon>Aldrovandia</taxon>
    </lineage>
</organism>
<evidence type="ECO:0000313" key="2">
    <source>
        <dbReference type="EMBL" id="KAJ8373368.1"/>
    </source>
</evidence>
<dbReference type="Proteomes" id="UP001221898">
    <property type="component" value="Unassembled WGS sequence"/>
</dbReference>
<feature type="compositionally biased region" description="Low complexity" evidence="1">
    <location>
        <begin position="110"/>
        <end position="123"/>
    </location>
</feature>
<feature type="region of interest" description="Disordered" evidence="1">
    <location>
        <begin position="1"/>
        <end position="132"/>
    </location>
</feature>
<keyword evidence="3" id="KW-1185">Reference proteome</keyword>